<organism evidence="1 2">
    <name type="scientific">Meiothermus granaticius NBRC 107808</name>
    <dbReference type="NCBI Taxonomy" id="1227551"/>
    <lineage>
        <taxon>Bacteria</taxon>
        <taxon>Thermotogati</taxon>
        <taxon>Deinococcota</taxon>
        <taxon>Deinococci</taxon>
        <taxon>Thermales</taxon>
        <taxon>Thermaceae</taxon>
        <taxon>Meiothermus</taxon>
    </lineage>
</organism>
<keyword evidence="1" id="KW-0255">Endonuclease</keyword>
<proteinExistence type="predicted"/>
<dbReference type="EMBL" id="QWLB01000009">
    <property type="protein sequence ID" value="RIH93148.1"/>
    <property type="molecule type" value="Genomic_DNA"/>
</dbReference>
<sequence>MLTTHLYVVVEANALAQRRLGLEAVRVLNEELLAVVDLHPVERGLHERAVATLLVAGRRDVSLVDWTSFLLMRELGIHRAFAFDQHFVEQGFVVL</sequence>
<dbReference type="PANTHER" id="PTHR42188">
    <property type="entry name" value="23S RRNA-SPECIFIC ENDONUCLEASE VAPC20"/>
    <property type="match status" value="1"/>
</dbReference>
<accession>A0A399FA97</accession>
<keyword evidence="2" id="KW-1185">Reference proteome</keyword>
<dbReference type="GO" id="GO:0004521">
    <property type="term" value="F:RNA endonuclease activity"/>
    <property type="evidence" value="ECO:0007669"/>
    <property type="project" value="InterPro"/>
</dbReference>
<dbReference type="GO" id="GO:0016075">
    <property type="term" value="P:rRNA catabolic process"/>
    <property type="evidence" value="ECO:0007669"/>
    <property type="project" value="TreeGrafter"/>
</dbReference>
<keyword evidence="1" id="KW-0378">Hydrolase</keyword>
<gene>
    <name evidence="1" type="ORF">Mgrana_00946</name>
</gene>
<comment type="caution">
    <text evidence="1">The sequence shown here is derived from an EMBL/GenBank/DDBJ whole genome shotgun (WGS) entry which is preliminary data.</text>
</comment>
<dbReference type="InterPro" id="IPR039018">
    <property type="entry name" value="VapC20-like"/>
</dbReference>
<dbReference type="Proteomes" id="UP000266178">
    <property type="component" value="Unassembled WGS sequence"/>
</dbReference>
<dbReference type="EC" id="3.1.-.-" evidence="1"/>
<dbReference type="PANTHER" id="PTHR42188:SF1">
    <property type="entry name" value="23S RRNA-SPECIFIC ENDONUCLEASE VAPC20"/>
    <property type="match status" value="1"/>
</dbReference>
<evidence type="ECO:0000313" key="1">
    <source>
        <dbReference type="EMBL" id="RIH93148.1"/>
    </source>
</evidence>
<dbReference type="Gene3D" id="3.40.50.1010">
    <property type="entry name" value="5'-nuclease"/>
    <property type="match status" value="1"/>
</dbReference>
<name>A0A399FA97_9DEIN</name>
<evidence type="ECO:0000313" key="2">
    <source>
        <dbReference type="Proteomes" id="UP000266178"/>
    </source>
</evidence>
<reference evidence="1 2" key="1">
    <citation type="submission" date="2018-08" db="EMBL/GenBank/DDBJ databases">
        <title>Meiothermus granaticius genome AF-68 sequencing project.</title>
        <authorList>
            <person name="Da Costa M.S."/>
            <person name="Albuquerque L."/>
            <person name="Raposo P."/>
            <person name="Froufe H.J.C."/>
            <person name="Barroso C.S."/>
            <person name="Egas C."/>
        </authorList>
    </citation>
    <scope>NUCLEOTIDE SEQUENCE [LARGE SCALE GENOMIC DNA]</scope>
    <source>
        <strain evidence="1 2">AF-68</strain>
    </source>
</reference>
<keyword evidence="1" id="KW-0540">Nuclease</keyword>
<dbReference type="GO" id="GO:0016787">
    <property type="term" value="F:hydrolase activity"/>
    <property type="evidence" value="ECO:0007669"/>
    <property type="project" value="UniProtKB-KW"/>
</dbReference>
<dbReference type="AlphaFoldDB" id="A0A399FA97"/>
<protein>
    <submittedName>
        <fullName evidence="1">23S rRNA-specific endonuclease VapC20</fullName>
        <ecNumber evidence="1">3.1.-.-</ecNumber>
    </submittedName>
</protein>